<gene>
    <name evidence="2" type="ORF">BAU17_07700</name>
</gene>
<protein>
    <recommendedName>
        <fullName evidence="1">Mga helix-turn-helix domain-containing protein</fullName>
    </recommendedName>
</protein>
<evidence type="ECO:0000313" key="2">
    <source>
        <dbReference type="EMBL" id="KAF1303006.1"/>
    </source>
</evidence>
<feature type="domain" description="Mga helix-turn-helix" evidence="1">
    <location>
        <begin position="103"/>
        <end position="184"/>
    </location>
</feature>
<sequence>MDDKLKKEDAGRKEQPFPTAKQSMLEIQKNFLLKIKIIELLDNHPAYLSVRQITDLIPDATFNAVKLACSELREEFDMLYQPEQIELIVNPRKGMKLIRKGKNIHTLIEHVITESLTYKIICQVFLERQVNVADFCQHHYISNSTLARQLKLINQTLHNYNMHISFSNRMSLKGQEGTIRLFLQFLLFDVHSTIDSIPWITDSQTYLTLTTKILRYLNVSVLENQVQHIATFVFLISNSIQRKFNIQSNDTTLAYRSYYYFPNQPAFLADWSEADWHFFLIYIHASNISSIPFSLITKEPLPFASNVHIWLDCFEQEFGTIETTKKERMVDTLHREFLLDAIFCIDEFLLALNEIVRITNLSKDFPEYIERFQRFWKNFSAQCLSLNSLDYMKEISFLNSVSLVNLIAFNPTIKVFVFSNVAQLHQQFIETRVNYHLSKYQVIFVTNYLEADIVISTVTFLNHLPAHQKLVEIRASLPITDLIAVEQAVEEVLQIS</sequence>
<dbReference type="EMBL" id="MAEL01000044">
    <property type="protein sequence ID" value="KAF1303006.1"/>
    <property type="molecule type" value="Genomic_DNA"/>
</dbReference>
<accession>A0ABQ6YZ44</accession>
<reference evidence="2 3" key="1">
    <citation type="submission" date="2016-06" db="EMBL/GenBank/DDBJ databases">
        <title>Four novel species of enterococci isolated from chicken manure.</title>
        <authorList>
            <person name="Van Tyne D."/>
        </authorList>
    </citation>
    <scope>NUCLEOTIDE SEQUENCE [LARGE SCALE GENOMIC DNA]</scope>
    <source>
        <strain evidence="2 3">CU12B</strain>
    </source>
</reference>
<keyword evidence="3" id="KW-1185">Reference proteome</keyword>
<proteinExistence type="predicted"/>
<name>A0ABQ6YZ44_9ENTE</name>
<evidence type="ECO:0000313" key="3">
    <source>
        <dbReference type="Proteomes" id="UP000782705"/>
    </source>
</evidence>
<dbReference type="Proteomes" id="UP000782705">
    <property type="component" value="Unassembled WGS sequence"/>
</dbReference>
<organism evidence="2 3">
    <name type="scientific">Candidatus Enterococcus willemsii</name>
    <dbReference type="NCBI Taxonomy" id="1857215"/>
    <lineage>
        <taxon>Bacteria</taxon>
        <taxon>Bacillati</taxon>
        <taxon>Bacillota</taxon>
        <taxon>Bacilli</taxon>
        <taxon>Lactobacillales</taxon>
        <taxon>Enterococcaceae</taxon>
        <taxon>Enterococcus</taxon>
    </lineage>
</organism>
<dbReference type="Gene3D" id="1.10.10.10">
    <property type="entry name" value="Winged helix-like DNA-binding domain superfamily/Winged helix DNA-binding domain"/>
    <property type="match status" value="1"/>
</dbReference>
<evidence type="ECO:0000259" key="1">
    <source>
        <dbReference type="Pfam" id="PF05043"/>
    </source>
</evidence>
<comment type="caution">
    <text evidence="2">The sequence shown here is derived from an EMBL/GenBank/DDBJ whole genome shotgun (WGS) entry which is preliminary data.</text>
</comment>
<dbReference type="InterPro" id="IPR036388">
    <property type="entry name" value="WH-like_DNA-bd_sf"/>
</dbReference>
<dbReference type="InterPro" id="IPR007737">
    <property type="entry name" value="Mga_HTH"/>
</dbReference>
<dbReference type="RefSeq" id="WP_161902376.1">
    <property type="nucleotide sequence ID" value="NZ_MAEL01000044.1"/>
</dbReference>
<dbReference type="Pfam" id="PF05043">
    <property type="entry name" value="Mga"/>
    <property type="match status" value="1"/>
</dbReference>